<dbReference type="EMBL" id="KI392075">
    <property type="protein sequence ID" value="ERN19023.1"/>
    <property type="molecule type" value="Genomic_DNA"/>
</dbReference>
<dbReference type="AlphaFoldDB" id="U5DF51"/>
<accession>U5DF51</accession>
<reference evidence="2" key="1">
    <citation type="journal article" date="2013" name="Science">
        <title>The Amborella genome and the evolution of flowering plants.</title>
        <authorList>
            <consortium name="Amborella Genome Project"/>
        </authorList>
    </citation>
    <scope>NUCLEOTIDE SEQUENCE [LARGE SCALE GENOMIC DNA]</scope>
</reference>
<dbReference type="HOGENOM" id="CLU_2161812_0_0_1"/>
<name>U5DF51_AMBTC</name>
<evidence type="ECO:0000313" key="1">
    <source>
        <dbReference type="EMBL" id="ERN19023.1"/>
    </source>
</evidence>
<dbReference type="Proteomes" id="UP000017836">
    <property type="component" value="Unassembled WGS sequence"/>
</dbReference>
<gene>
    <name evidence="1" type="ORF">AMTR_s00061p00054290</name>
</gene>
<proteinExistence type="predicted"/>
<keyword evidence="2" id="KW-1185">Reference proteome</keyword>
<sequence>MGCENHHETTFAVEVPTAHECRICLLDGYDSHDERLPTTQKGSTVEAHHCTAGVRCVHCRSIIFHCRSAVAPEPKLPERIAGAPACTAGSGSYNAEALVYIAGARSSTARA</sequence>
<evidence type="ECO:0000313" key="2">
    <source>
        <dbReference type="Proteomes" id="UP000017836"/>
    </source>
</evidence>
<dbReference type="Gramene" id="ERN19023">
    <property type="protein sequence ID" value="ERN19023"/>
    <property type="gene ID" value="AMTR_s00061p00054290"/>
</dbReference>
<protein>
    <submittedName>
        <fullName evidence="1">Uncharacterized protein</fullName>
    </submittedName>
</protein>
<organism evidence="1 2">
    <name type="scientific">Amborella trichopoda</name>
    <dbReference type="NCBI Taxonomy" id="13333"/>
    <lineage>
        <taxon>Eukaryota</taxon>
        <taxon>Viridiplantae</taxon>
        <taxon>Streptophyta</taxon>
        <taxon>Embryophyta</taxon>
        <taxon>Tracheophyta</taxon>
        <taxon>Spermatophyta</taxon>
        <taxon>Magnoliopsida</taxon>
        <taxon>Amborellales</taxon>
        <taxon>Amborellaceae</taxon>
        <taxon>Amborella</taxon>
    </lineage>
</organism>